<evidence type="ECO:0000313" key="2">
    <source>
        <dbReference type="Proteomes" id="UP000695562"/>
    </source>
</evidence>
<organism evidence="1 2">
    <name type="scientific">Polysphondylium violaceum</name>
    <dbReference type="NCBI Taxonomy" id="133409"/>
    <lineage>
        <taxon>Eukaryota</taxon>
        <taxon>Amoebozoa</taxon>
        <taxon>Evosea</taxon>
        <taxon>Eumycetozoa</taxon>
        <taxon>Dictyostelia</taxon>
        <taxon>Dictyosteliales</taxon>
        <taxon>Dictyosteliaceae</taxon>
        <taxon>Polysphondylium</taxon>
    </lineage>
</organism>
<protein>
    <recommendedName>
        <fullName evidence="3">FNIP repeat-containing protein</fullName>
    </recommendedName>
</protein>
<dbReference type="Pfam" id="PF05725">
    <property type="entry name" value="FNIP"/>
    <property type="match status" value="7"/>
</dbReference>
<accession>A0A8J4PWJ4</accession>
<gene>
    <name evidence="1" type="ORF">CYY_003715</name>
</gene>
<dbReference type="PANTHER" id="PTHR32031">
    <property type="entry name" value="FNIP REPEAT-CONTAINING PROTEIN-RELATED-RELATED"/>
    <property type="match status" value="1"/>
</dbReference>
<dbReference type="PANTHER" id="PTHR32031:SF47">
    <property type="entry name" value="B BOX-TYPE DOMAIN-CONTAINING PROTEIN-RELATED"/>
    <property type="match status" value="1"/>
</dbReference>
<dbReference type="AlphaFoldDB" id="A0A8J4PWJ4"/>
<reference evidence="1" key="1">
    <citation type="submission" date="2020-01" db="EMBL/GenBank/DDBJ databases">
        <title>Development of genomics and gene disruption for Polysphondylium violaceum indicates a role for the polyketide synthase stlB in stalk morphogenesis.</title>
        <authorList>
            <person name="Narita B."/>
            <person name="Kawabe Y."/>
            <person name="Kin K."/>
            <person name="Saito T."/>
            <person name="Gibbs R."/>
            <person name="Kuspa A."/>
            <person name="Muzny D."/>
            <person name="Queller D."/>
            <person name="Richards S."/>
            <person name="Strassman J."/>
            <person name="Sucgang R."/>
            <person name="Worley K."/>
            <person name="Schaap P."/>
        </authorList>
    </citation>
    <scope>NUCLEOTIDE SEQUENCE</scope>
    <source>
        <strain evidence="1">QSvi11</strain>
    </source>
</reference>
<dbReference type="EMBL" id="AJWJ01000120">
    <property type="protein sequence ID" value="KAF2074976.1"/>
    <property type="molecule type" value="Genomic_DNA"/>
</dbReference>
<keyword evidence="2" id="KW-1185">Reference proteome</keyword>
<sequence>MQCEHRHIINSIKFVDKNFLYYVPIGFFTSNIKKIKFPNDYNRDFKVGVFVEGLEYLYLGKSYNQTLEKGLLPSSLKHFYLGGKIKSDFPLSSINYFKTIEKDVLPDNLQHLSISGRLADDFTFPQNLKSLHLLKVSNLKLDPGYLPNTITDLHFGHSSLAAALKFGDIPDSCLKLNFGFFGAQLSHGVLPQNLLDLHMGTCIGSLLKEGVVPNTLTNLVLPNNNVPLKVGCIPMSIKKLKMGFSYNSPITGVIPSSVEKLYLSPSFKQPLQVGDIPASVTKLKVKSVLNLNQKTLPSNLKSLTFNPYIQTGLQPNDLPHGLVKLKNFNYHQDLEKVIPDSVKDLSIILKTCLKPGFIPTNVERLRIQCNKANLFVAKDVIPTSVKYLEFKCEQRESIQKLYIPNNIPIIKGTLVLSALEKILEPNEIPPCITKLYYHSSQPLLANIVPKTLKSLIIGDEYDGQTLLKDSLPIGLESLLICNNSIKFIGELDFSIPIGFFTSNIKKIKFPNDYNKEFKVGIFVEGLEYLYLGKSYNQFLEKGLLPCSLKHFFLGAKIKDQSFTQITSIINENVIEKDVLPDNLQHLSISGRLADDFTFPQNLKSLHLLKVSNLKLDPGYLPNTITDLHLGYSTILERLDIGSIPNGCLKLNFGYHCYEPLIGLLPLGIVDLHLGVSFGCNVLENFIPNTVTNLVLPNNNTPLQPGCIPMGIKKLRLGYSYNSPITGVIPSSVEKLYLSTTFKQQLQVGDIPASVTKLKVESVLNFGQNILPSNLKSLTLPLYVQITFQPNDLPLGLVKLKHLNYFQQEKIIPKSVRNLSIILSTNTLKPGFIPTNVEKLKIQSMKKANLFVGKNVIPTSVKYLEFELSQHGSIQKLQIPNNIPIVKGTLYLAGLKKPLEPNEIPTCITKLYYLDAQPLLANVFPKTLKTLYIASHLYIHPLLKDSLPIGLEGLHRFDSNICKYITIIKCIKKTIIKR</sequence>
<name>A0A8J4PWJ4_9MYCE</name>
<comment type="caution">
    <text evidence="1">The sequence shown here is derived from an EMBL/GenBank/DDBJ whole genome shotgun (WGS) entry which is preliminary data.</text>
</comment>
<evidence type="ECO:0000313" key="1">
    <source>
        <dbReference type="EMBL" id="KAF2074976.1"/>
    </source>
</evidence>
<dbReference type="OrthoDB" id="24295at2759"/>
<dbReference type="InterPro" id="IPR052697">
    <property type="entry name" value="FNIP_repeat"/>
</dbReference>
<evidence type="ECO:0008006" key="3">
    <source>
        <dbReference type="Google" id="ProtNLM"/>
    </source>
</evidence>
<dbReference type="Proteomes" id="UP000695562">
    <property type="component" value="Unassembled WGS sequence"/>
</dbReference>
<proteinExistence type="predicted"/>
<dbReference type="InterPro" id="IPR008615">
    <property type="entry name" value="FNIP"/>
</dbReference>